<keyword evidence="2" id="KW-1133">Transmembrane helix</keyword>
<dbReference type="RefSeq" id="WP_048258605.1">
    <property type="nucleotide sequence ID" value="NZ_AODU01000005.1"/>
</dbReference>
<comment type="caution">
    <text evidence="3">The sequence shown here is derived from an EMBL/GenBank/DDBJ whole genome shotgun (WGS) entry which is preliminary data.</text>
</comment>
<dbReference type="Proteomes" id="UP000234468">
    <property type="component" value="Unassembled WGS sequence"/>
</dbReference>
<protein>
    <recommendedName>
        <fullName evidence="5">DUF3742 domain-containing protein</fullName>
    </recommendedName>
</protein>
<dbReference type="EMBL" id="LXFV01000006">
    <property type="protein sequence ID" value="PKX87022.1"/>
    <property type="molecule type" value="Genomic_DNA"/>
</dbReference>
<evidence type="ECO:0008006" key="5">
    <source>
        <dbReference type="Google" id="ProtNLM"/>
    </source>
</evidence>
<sequence length="141" mass="15269">MQSTAKNQAYQRGLKAAGIWKSTKNRLKQWDATCVAWATKHHLPELIGHIPVVAGIVLFVSGVLLGGAILSAVLIFAAGLASVMSRGSVNRPTEQSHGSSEYIDPPPLDVSKETDYFDLSHPHNDPNYHGCPYGGDVKNYN</sequence>
<accession>A0ABX4S8Y5</accession>
<feature type="region of interest" description="Disordered" evidence="1">
    <location>
        <begin position="88"/>
        <end position="108"/>
    </location>
</feature>
<evidence type="ECO:0000256" key="1">
    <source>
        <dbReference type="SAM" id="MobiDB-lite"/>
    </source>
</evidence>
<keyword evidence="4" id="KW-1185">Reference proteome</keyword>
<keyword evidence="2" id="KW-0472">Membrane</keyword>
<reference evidence="3 4" key="1">
    <citation type="submission" date="2016-04" db="EMBL/GenBank/DDBJ databases">
        <title>New species of Pectobacterium.</title>
        <authorList>
            <person name="Waleron M."/>
            <person name="Misztak A.E."/>
            <person name="Waleron K."/>
        </authorList>
    </citation>
    <scope>NUCLEOTIDE SEQUENCE [LARGE SCALE GENOMIC DNA]</scope>
    <source>
        <strain evidence="3 4">IFB5232</strain>
    </source>
</reference>
<feature type="compositionally biased region" description="Polar residues" evidence="1">
    <location>
        <begin position="88"/>
        <end position="99"/>
    </location>
</feature>
<name>A0ABX4S8Y5_9GAMM</name>
<evidence type="ECO:0000256" key="2">
    <source>
        <dbReference type="SAM" id="Phobius"/>
    </source>
</evidence>
<evidence type="ECO:0000313" key="3">
    <source>
        <dbReference type="EMBL" id="PKX87022.1"/>
    </source>
</evidence>
<organism evidence="3 4">
    <name type="scientific">Pectobacterium peruviense</name>
    <dbReference type="NCBI Taxonomy" id="2066479"/>
    <lineage>
        <taxon>Bacteria</taxon>
        <taxon>Pseudomonadati</taxon>
        <taxon>Pseudomonadota</taxon>
        <taxon>Gammaproteobacteria</taxon>
        <taxon>Enterobacterales</taxon>
        <taxon>Pectobacteriaceae</taxon>
        <taxon>Pectobacterium</taxon>
    </lineage>
</organism>
<keyword evidence="2" id="KW-0812">Transmembrane</keyword>
<gene>
    <name evidence="3" type="ORF">A0G03_08950</name>
</gene>
<feature type="transmembrane region" description="Helical" evidence="2">
    <location>
        <begin position="52"/>
        <end position="81"/>
    </location>
</feature>
<evidence type="ECO:0000313" key="4">
    <source>
        <dbReference type="Proteomes" id="UP000234468"/>
    </source>
</evidence>
<proteinExistence type="predicted"/>